<dbReference type="InterPro" id="IPR036188">
    <property type="entry name" value="FAD/NAD-bd_sf"/>
</dbReference>
<proteinExistence type="predicted"/>
<dbReference type="EMBL" id="JAUBYV010000010">
    <property type="protein sequence ID" value="KAK2624391.1"/>
    <property type="molecule type" value="Genomic_DNA"/>
</dbReference>
<evidence type="ECO:0000256" key="1">
    <source>
        <dbReference type="ARBA" id="ARBA00022630"/>
    </source>
</evidence>
<protein>
    <recommendedName>
        <fullName evidence="5">FAD-binding domain-containing protein</fullName>
    </recommendedName>
</protein>
<dbReference type="PRINTS" id="PR00420">
    <property type="entry name" value="RNGMNOXGNASE"/>
</dbReference>
<evidence type="ECO:0000259" key="5">
    <source>
        <dbReference type="Pfam" id="PF01494"/>
    </source>
</evidence>
<dbReference type="Proteomes" id="UP001285354">
    <property type="component" value="Unassembled WGS sequence"/>
</dbReference>
<reference evidence="6" key="1">
    <citation type="submission" date="2023-06" db="EMBL/GenBank/DDBJ databases">
        <title>Draft genome of Marssonina rosae.</title>
        <authorList>
            <person name="Cheng Q."/>
        </authorList>
    </citation>
    <scope>NUCLEOTIDE SEQUENCE</scope>
    <source>
        <strain evidence="6">R4</strain>
    </source>
</reference>
<dbReference type="GO" id="GO:0071949">
    <property type="term" value="F:FAD binding"/>
    <property type="evidence" value="ECO:0007669"/>
    <property type="project" value="InterPro"/>
</dbReference>
<dbReference type="Gene3D" id="3.50.50.60">
    <property type="entry name" value="FAD/NAD(P)-binding domain"/>
    <property type="match status" value="1"/>
</dbReference>
<dbReference type="PANTHER" id="PTHR46972:SF1">
    <property type="entry name" value="FAD DEPENDENT OXIDOREDUCTASE DOMAIN-CONTAINING PROTEIN"/>
    <property type="match status" value="1"/>
</dbReference>
<evidence type="ECO:0000256" key="3">
    <source>
        <dbReference type="ARBA" id="ARBA00023002"/>
    </source>
</evidence>
<dbReference type="InterPro" id="IPR002938">
    <property type="entry name" value="FAD-bd"/>
</dbReference>
<dbReference type="SUPFAM" id="SSF51905">
    <property type="entry name" value="FAD/NAD(P)-binding domain"/>
    <property type="match status" value="1"/>
</dbReference>
<organism evidence="6 7">
    <name type="scientific">Diplocarpon rosae</name>
    <dbReference type="NCBI Taxonomy" id="946125"/>
    <lineage>
        <taxon>Eukaryota</taxon>
        <taxon>Fungi</taxon>
        <taxon>Dikarya</taxon>
        <taxon>Ascomycota</taxon>
        <taxon>Pezizomycotina</taxon>
        <taxon>Leotiomycetes</taxon>
        <taxon>Helotiales</taxon>
        <taxon>Drepanopezizaceae</taxon>
        <taxon>Diplocarpon</taxon>
    </lineage>
</organism>
<keyword evidence="7" id="KW-1185">Reference proteome</keyword>
<evidence type="ECO:0000313" key="6">
    <source>
        <dbReference type="EMBL" id="KAK2624391.1"/>
    </source>
</evidence>
<keyword evidence="3" id="KW-0560">Oxidoreductase</keyword>
<dbReference type="GO" id="GO:0004497">
    <property type="term" value="F:monooxygenase activity"/>
    <property type="evidence" value="ECO:0007669"/>
    <property type="project" value="UniProtKB-KW"/>
</dbReference>
<evidence type="ECO:0000313" key="7">
    <source>
        <dbReference type="Proteomes" id="UP001285354"/>
    </source>
</evidence>
<dbReference type="AlphaFoldDB" id="A0AAD9WCH6"/>
<sequence length="375" mass="41306">MVADIAIVGAGPAGLTLAGILERAGFSYVVFERSAHDVPPRGGCLDLHEGSGQLAMKEAGCYEKLREYGRSGDATIHQVWDSQGNKAFEWGEGEDQPELDREQIKQALLTTIPKENVQWQKTLASSERDGHGVLLKFEDGTTASGFKLVVGADGAFSKVRHLVTTAKPRYAGITFWTGEIHASNPLYTKVEEMAQLGPMVVLGRSTMIWNQRQGDGHYRLDLGFQRPDGFVEYNGVDLSDPDAVKRIMLSKDFFGGHSESIKDIIRAIDSPFHAWPLHYMPPGSLNWEASPDVTLIGDAAHVTTPFIGEGVNIAMLDSVVLMRALKSFGITQEAIHEYQKEMFPRARDVIERSVSSGRLFFDWNAPASVKEARAD</sequence>
<evidence type="ECO:0000256" key="2">
    <source>
        <dbReference type="ARBA" id="ARBA00022827"/>
    </source>
</evidence>
<name>A0AAD9WCH6_9HELO</name>
<keyword evidence="2" id="KW-0274">FAD</keyword>
<accession>A0AAD9WCH6</accession>
<feature type="domain" description="FAD-binding" evidence="5">
    <location>
        <begin position="293"/>
        <end position="353"/>
    </location>
</feature>
<feature type="domain" description="FAD-binding" evidence="5">
    <location>
        <begin position="4"/>
        <end position="173"/>
    </location>
</feature>
<dbReference type="PANTHER" id="PTHR46972">
    <property type="entry name" value="MONOOXYGENASE ASQM-RELATED"/>
    <property type="match status" value="1"/>
</dbReference>
<keyword evidence="1" id="KW-0285">Flavoprotein</keyword>
<evidence type="ECO:0000256" key="4">
    <source>
        <dbReference type="ARBA" id="ARBA00023033"/>
    </source>
</evidence>
<gene>
    <name evidence="6" type="ORF">QTJ16_006341</name>
</gene>
<dbReference type="Pfam" id="PF01494">
    <property type="entry name" value="FAD_binding_3"/>
    <property type="match status" value="2"/>
</dbReference>
<keyword evidence="4" id="KW-0503">Monooxygenase</keyword>
<comment type="caution">
    <text evidence="6">The sequence shown here is derived from an EMBL/GenBank/DDBJ whole genome shotgun (WGS) entry which is preliminary data.</text>
</comment>